<proteinExistence type="predicted"/>
<dbReference type="eggNOG" id="ENOG5032R6B">
    <property type="taxonomic scope" value="Bacteria"/>
</dbReference>
<dbReference type="AlphaFoldDB" id="A0A090QMM8"/>
<accession>A0A090QMM8</accession>
<organism evidence="1 2">
    <name type="scientific">Nonlabens tegetincola</name>
    <dbReference type="NCBI Taxonomy" id="323273"/>
    <lineage>
        <taxon>Bacteria</taxon>
        <taxon>Pseudomonadati</taxon>
        <taxon>Bacteroidota</taxon>
        <taxon>Flavobacteriia</taxon>
        <taxon>Flavobacteriales</taxon>
        <taxon>Flavobacteriaceae</taxon>
        <taxon>Nonlabens</taxon>
    </lineage>
</organism>
<keyword evidence="2" id="KW-1185">Reference proteome</keyword>
<evidence type="ECO:0000313" key="2">
    <source>
        <dbReference type="Proteomes" id="UP000029221"/>
    </source>
</evidence>
<dbReference type="Proteomes" id="UP000029221">
    <property type="component" value="Unassembled WGS sequence"/>
</dbReference>
<sequence length="153" mass="17148">MNELLQKYWEGNTSLTEEQQLRDYFNSNDIAPEHKMYSAMFKTFEDDAVEEVIEFDAFAKAIPAHSTSNETGFSNWKGLAIAAGFSFLIAVGAGFYSYNQKADLGTYESPEEAYAATMDALKLVSEKFNKGKSKLAPVKHVNQKTEPIIQLVK</sequence>
<evidence type="ECO:0000313" key="1">
    <source>
        <dbReference type="EMBL" id="GAK96791.1"/>
    </source>
</evidence>
<comment type="caution">
    <text evidence="1">The sequence shown here is derived from an EMBL/GenBank/DDBJ whole genome shotgun (WGS) entry which is preliminary data.</text>
</comment>
<protein>
    <submittedName>
        <fullName evidence="1">Uncharacterized protein</fullName>
    </submittedName>
</protein>
<gene>
    <name evidence="1" type="ORF">JCM19294_1100</name>
</gene>
<dbReference type="RefSeq" id="WP_052510321.1">
    <property type="nucleotide sequence ID" value="NZ_BBML01000003.1"/>
</dbReference>
<dbReference type="STRING" id="319236.BST91_03195"/>
<name>A0A090QMM8_9FLAO</name>
<reference evidence="1" key="1">
    <citation type="journal article" date="2014" name="Genome Announc.">
        <title>Draft Genome Sequences of Marine Flavobacterium Nonlabens Strains NR17, NR24, NR27, NR32, NR33, and Ara13.</title>
        <authorList>
            <person name="Nakanishi M."/>
            <person name="Meirelles P."/>
            <person name="Suzuki R."/>
            <person name="Takatani N."/>
            <person name="Mino S."/>
            <person name="Suda W."/>
            <person name="Oshima K."/>
            <person name="Hattori M."/>
            <person name="Ohkuma M."/>
            <person name="Hosokawa M."/>
            <person name="Miyashita K."/>
            <person name="Thompson F.L."/>
            <person name="Niwa A."/>
            <person name="Sawabe T."/>
            <person name="Sawabe T."/>
        </authorList>
    </citation>
    <scope>NUCLEOTIDE SEQUENCE [LARGE SCALE GENOMIC DNA]</scope>
    <source>
        <strain evidence="1">JCM 19294</strain>
    </source>
</reference>
<dbReference type="EMBL" id="BBML01000003">
    <property type="protein sequence ID" value="GAK96791.1"/>
    <property type="molecule type" value="Genomic_DNA"/>
</dbReference>